<evidence type="ECO:0000259" key="3">
    <source>
        <dbReference type="PROSITE" id="PS51186"/>
    </source>
</evidence>
<name>A0A841J3W5_9SPHN</name>
<proteinExistence type="predicted"/>
<evidence type="ECO:0000313" key="4">
    <source>
        <dbReference type="EMBL" id="MBB6123208.1"/>
    </source>
</evidence>
<dbReference type="CDD" id="cd04301">
    <property type="entry name" value="NAT_SF"/>
    <property type="match status" value="1"/>
</dbReference>
<protein>
    <submittedName>
        <fullName evidence="4">Ribosomal-protein-alanine N-acetyltransferase</fullName>
        <ecNumber evidence="4">2.3.1.267</ecNumber>
    </submittedName>
</protein>
<dbReference type="SUPFAM" id="SSF55729">
    <property type="entry name" value="Acyl-CoA N-acyltransferases (Nat)"/>
    <property type="match status" value="1"/>
</dbReference>
<keyword evidence="5" id="KW-1185">Reference proteome</keyword>
<reference evidence="4 5" key="1">
    <citation type="submission" date="2020-08" db="EMBL/GenBank/DDBJ databases">
        <title>Genomic Encyclopedia of Type Strains, Phase IV (KMG-IV): sequencing the most valuable type-strain genomes for metagenomic binning, comparative biology and taxonomic classification.</title>
        <authorList>
            <person name="Goeker M."/>
        </authorList>
    </citation>
    <scope>NUCLEOTIDE SEQUENCE [LARGE SCALE GENOMIC DNA]</scope>
    <source>
        <strain evidence="4 5">DSM 102255</strain>
    </source>
</reference>
<dbReference type="PANTHER" id="PTHR43877">
    <property type="entry name" value="AMINOALKYLPHOSPHONATE N-ACETYLTRANSFERASE-RELATED-RELATED"/>
    <property type="match status" value="1"/>
</dbReference>
<dbReference type="AlphaFoldDB" id="A0A841J3W5"/>
<dbReference type="Proteomes" id="UP000552700">
    <property type="component" value="Unassembled WGS sequence"/>
</dbReference>
<keyword evidence="2 4" id="KW-0012">Acyltransferase</keyword>
<sequence>MSEGLRLVRHDRPSVRAEAAAMAIMSEAFDPAYGEAWNAAQLSSFVTLPGVTLTIAQINGAWLGFSLVRMIADEAELLLLAVGRQWRGRGVGKALLNDCLAMTRLSGIETLHLEVRENNPAVHFYRSIGFEQVHFRPRYYRGRDGTSYDALSFRLKL</sequence>
<evidence type="ECO:0000256" key="1">
    <source>
        <dbReference type="ARBA" id="ARBA00022679"/>
    </source>
</evidence>
<dbReference type="InterPro" id="IPR000182">
    <property type="entry name" value="GNAT_dom"/>
</dbReference>
<evidence type="ECO:0000313" key="5">
    <source>
        <dbReference type="Proteomes" id="UP000552700"/>
    </source>
</evidence>
<gene>
    <name evidence="4" type="ORF">FHS92_000915</name>
</gene>
<feature type="domain" description="N-acetyltransferase" evidence="3">
    <location>
        <begin position="6"/>
        <end position="157"/>
    </location>
</feature>
<evidence type="ECO:0000256" key="2">
    <source>
        <dbReference type="ARBA" id="ARBA00023315"/>
    </source>
</evidence>
<keyword evidence="1 4" id="KW-0808">Transferase</keyword>
<dbReference type="EC" id="2.3.1.267" evidence="4"/>
<dbReference type="Gene3D" id="3.40.630.30">
    <property type="match status" value="1"/>
</dbReference>
<comment type="caution">
    <text evidence="4">The sequence shown here is derived from an EMBL/GenBank/DDBJ whole genome shotgun (WGS) entry which is preliminary data.</text>
</comment>
<dbReference type="InterPro" id="IPR050832">
    <property type="entry name" value="Bact_Acetyltransf"/>
</dbReference>
<dbReference type="EMBL" id="JACIJP010000001">
    <property type="protein sequence ID" value="MBB6123208.1"/>
    <property type="molecule type" value="Genomic_DNA"/>
</dbReference>
<dbReference type="GO" id="GO:0008999">
    <property type="term" value="F:protein-N-terminal-alanine acetyltransferase activity"/>
    <property type="evidence" value="ECO:0007669"/>
    <property type="project" value="UniProtKB-EC"/>
</dbReference>
<dbReference type="InterPro" id="IPR016181">
    <property type="entry name" value="Acyl_CoA_acyltransferase"/>
</dbReference>
<organism evidence="4 5">
    <name type="scientific">Sphingobium subterraneum</name>
    <dbReference type="NCBI Taxonomy" id="627688"/>
    <lineage>
        <taxon>Bacteria</taxon>
        <taxon>Pseudomonadati</taxon>
        <taxon>Pseudomonadota</taxon>
        <taxon>Alphaproteobacteria</taxon>
        <taxon>Sphingomonadales</taxon>
        <taxon>Sphingomonadaceae</taxon>
        <taxon>Sphingobium</taxon>
    </lineage>
</organism>
<dbReference type="Pfam" id="PF00583">
    <property type="entry name" value="Acetyltransf_1"/>
    <property type="match status" value="1"/>
</dbReference>
<accession>A0A841J3W5</accession>
<dbReference type="PROSITE" id="PS51186">
    <property type="entry name" value="GNAT"/>
    <property type="match status" value="1"/>
</dbReference>